<evidence type="ECO:0000313" key="3">
    <source>
        <dbReference type="Proteomes" id="UP000448867"/>
    </source>
</evidence>
<accession>A0A7X2J286</accession>
<dbReference type="SUPFAM" id="SSF103190">
    <property type="entry name" value="Sensory domain-like"/>
    <property type="match status" value="1"/>
</dbReference>
<dbReference type="GO" id="GO:0071111">
    <property type="term" value="F:cyclic-guanylate-specific phosphodiesterase activity"/>
    <property type="evidence" value="ECO:0007669"/>
    <property type="project" value="InterPro"/>
</dbReference>
<dbReference type="SMART" id="SM00052">
    <property type="entry name" value="EAL"/>
    <property type="match status" value="1"/>
</dbReference>
<name>A0A7X2J286_9BACI</name>
<organism evidence="2 3">
    <name type="scientific">Metabacillus lacus</name>
    <dbReference type="NCBI Taxonomy" id="1983721"/>
    <lineage>
        <taxon>Bacteria</taxon>
        <taxon>Bacillati</taxon>
        <taxon>Bacillota</taxon>
        <taxon>Bacilli</taxon>
        <taxon>Bacillales</taxon>
        <taxon>Bacillaceae</taxon>
        <taxon>Metabacillus</taxon>
    </lineage>
</organism>
<comment type="caution">
    <text evidence="2">The sequence shown here is derived from an EMBL/GenBank/DDBJ whole genome shotgun (WGS) entry which is preliminary data.</text>
</comment>
<dbReference type="OrthoDB" id="1673646at2"/>
<sequence>MDPLDVITNIESISPHYGAIFSADEQSVIGYEVVGKIVVDGTEESLGAFLQDESVPDEYRLEVEDKIARKALNYLPNAAPSVFIFLHRDVNLLMSDQGERFLSLLKEFEKQGCSLDRIVLDIKADKYHGDMKSLVHLLTYYRTYGIKVSIHHSGGESSNLNRIGLLSPDILKIDLKPLTLTSVSQSYNDVLYSIVLLARKIGADLLYKDIEMNFQLRYAWKNGGRYFQGAYLQNPAEHSVDKYLLKGRLKTEFHQFIVTEKKKLEMLYQKTEAFHLRVHGHLSSLKKETKDFNTLLIQLAEQMSDCSFRMYVCDEDGFQQTGNIYRDNNNWIIQEEYYEKNWSWRPYFLENMLRMRRDRKGFFSDLYTDIETGDTIRTFSYPIDEQLYLFIDLPYSYLYEQDGLL</sequence>
<protein>
    <submittedName>
        <fullName evidence="2">EAL domain-containing protein</fullName>
    </submittedName>
</protein>
<dbReference type="RefSeq" id="WP_154309242.1">
    <property type="nucleotide sequence ID" value="NZ_WKKI01000045.1"/>
</dbReference>
<keyword evidence="3" id="KW-1185">Reference proteome</keyword>
<dbReference type="EMBL" id="WKKI01000045">
    <property type="protein sequence ID" value="MRX73782.1"/>
    <property type="molecule type" value="Genomic_DNA"/>
</dbReference>
<feature type="domain" description="EAL" evidence="1">
    <location>
        <begin position="1"/>
        <end position="249"/>
    </location>
</feature>
<dbReference type="PROSITE" id="PS50883">
    <property type="entry name" value="EAL"/>
    <property type="match status" value="1"/>
</dbReference>
<dbReference type="PANTHER" id="PTHR33121:SF82">
    <property type="entry name" value="SIGNAL TRANSDUCTION PROTEIN CONTAINING A EAL DOMAIN"/>
    <property type="match status" value="1"/>
</dbReference>
<dbReference type="Gene3D" id="1.20.5.170">
    <property type="match status" value="1"/>
</dbReference>
<dbReference type="AlphaFoldDB" id="A0A7X2J286"/>
<gene>
    <name evidence="2" type="ORF">GJU40_16695</name>
</gene>
<dbReference type="InterPro" id="IPR018842">
    <property type="entry name" value="YkuI_C"/>
</dbReference>
<dbReference type="Gene3D" id="3.20.20.450">
    <property type="entry name" value="EAL domain"/>
    <property type="match status" value="1"/>
</dbReference>
<dbReference type="PANTHER" id="PTHR33121">
    <property type="entry name" value="CYCLIC DI-GMP PHOSPHODIESTERASE PDEF"/>
    <property type="match status" value="1"/>
</dbReference>
<dbReference type="Gene3D" id="3.30.450.20">
    <property type="entry name" value="PAS domain"/>
    <property type="match status" value="1"/>
</dbReference>
<dbReference type="InterPro" id="IPR001633">
    <property type="entry name" value="EAL_dom"/>
</dbReference>
<dbReference type="InterPro" id="IPR035919">
    <property type="entry name" value="EAL_sf"/>
</dbReference>
<evidence type="ECO:0000259" key="1">
    <source>
        <dbReference type="PROSITE" id="PS50883"/>
    </source>
</evidence>
<dbReference type="SUPFAM" id="SSF141868">
    <property type="entry name" value="EAL domain-like"/>
    <property type="match status" value="1"/>
</dbReference>
<evidence type="ECO:0000313" key="2">
    <source>
        <dbReference type="EMBL" id="MRX73782.1"/>
    </source>
</evidence>
<dbReference type="InterPro" id="IPR029151">
    <property type="entry name" value="Sensor-like_sf"/>
</dbReference>
<dbReference type="InterPro" id="IPR050706">
    <property type="entry name" value="Cyclic-di-GMP_PDE-like"/>
</dbReference>
<dbReference type="Pfam" id="PF10388">
    <property type="entry name" value="YkuI_C"/>
    <property type="match status" value="1"/>
</dbReference>
<proteinExistence type="predicted"/>
<reference evidence="2 3" key="1">
    <citation type="submission" date="2019-11" db="EMBL/GenBank/DDBJ databases">
        <title>Bacillus lacus genome.</title>
        <authorList>
            <person name="Allen C.J."/>
            <person name="Newman J.D."/>
        </authorList>
    </citation>
    <scope>NUCLEOTIDE SEQUENCE [LARGE SCALE GENOMIC DNA]</scope>
    <source>
        <strain evidence="2 3">KCTC 33946</strain>
    </source>
</reference>
<dbReference type="Proteomes" id="UP000448867">
    <property type="component" value="Unassembled WGS sequence"/>
</dbReference>
<dbReference type="Pfam" id="PF00563">
    <property type="entry name" value="EAL"/>
    <property type="match status" value="1"/>
</dbReference>